<dbReference type="Proteomes" id="UP000219036">
    <property type="component" value="Unassembled WGS sequence"/>
</dbReference>
<evidence type="ECO:0000256" key="1">
    <source>
        <dbReference type="SAM" id="Phobius"/>
    </source>
</evidence>
<proteinExistence type="predicted"/>
<gene>
    <name evidence="2" type="ORF">SAMN06265182_0612</name>
</gene>
<dbReference type="RefSeq" id="WP_144020038.1">
    <property type="nucleotide sequence ID" value="NZ_OBEI01000002.1"/>
</dbReference>
<keyword evidence="1" id="KW-1133">Transmembrane helix</keyword>
<keyword evidence="1" id="KW-0812">Transmembrane</keyword>
<name>A0A285NE93_9AQUI</name>
<organism evidence="2 3">
    <name type="scientific">Persephonella hydrogeniphila</name>
    <dbReference type="NCBI Taxonomy" id="198703"/>
    <lineage>
        <taxon>Bacteria</taxon>
        <taxon>Pseudomonadati</taxon>
        <taxon>Aquificota</taxon>
        <taxon>Aquificia</taxon>
        <taxon>Aquificales</taxon>
        <taxon>Hydrogenothermaceae</taxon>
        <taxon>Persephonella</taxon>
    </lineage>
</organism>
<feature type="transmembrane region" description="Helical" evidence="1">
    <location>
        <begin position="107"/>
        <end position="124"/>
    </location>
</feature>
<reference evidence="3" key="1">
    <citation type="submission" date="2017-09" db="EMBL/GenBank/DDBJ databases">
        <authorList>
            <person name="Varghese N."/>
            <person name="Submissions S."/>
        </authorList>
    </citation>
    <scope>NUCLEOTIDE SEQUENCE [LARGE SCALE GENOMIC DNA]</scope>
    <source>
        <strain evidence="3">DSM 15103</strain>
    </source>
</reference>
<feature type="transmembrane region" description="Helical" evidence="1">
    <location>
        <begin position="6"/>
        <end position="28"/>
    </location>
</feature>
<dbReference type="EMBL" id="OBEI01000002">
    <property type="protein sequence ID" value="SNZ06246.1"/>
    <property type="molecule type" value="Genomic_DNA"/>
</dbReference>
<accession>A0A285NE93</accession>
<dbReference type="AlphaFoldDB" id="A0A285NE93"/>
<evidence type="ECO:0000313" key="3">
    <source>
        <dbReference type="Proteomes" id="UP000219036"/>
    </source>
</evidence>
<protein>
    <submittedName>
        <fullName evidence="2">Uncharacterized protein</fullName>
    </submittedName>
</protein>
<keyword evidence="3" id="KW-1185">Reference proteome</keyword>
<sequence length="128" mass="14754">MRRALTSLFLYTMFLGGIISIFYGYSLLLKKEIDIYREVLKKSDFYRIETVDNKYYLTKRINFLQEKGEIYLQIQDKKIPVYTVKSVNSVDINSEVIKKVSRNGTKGIILAAVGGISVIISLILKDFI</sequence>
<keyword evidence="1" id="KW-0472">Membrane</keyword>
<dbReference type="OrthoDB" id="14464at2"/>
<evidence type="ECO:0000313" key="2">
    <source>
        <dbReference type="EMBL" id="SNZ06246.1"/>
    </source>
</evidence>